<dbReference type="EMBL" id="BBMT01000002">
    <property type="protein sequence ID" value="GAL33005.1"/>
    <property type="molecule type" value="Genomic_DNA"/>
</dbReference>
<dbReference type="SUPFAM" id="SSF64307">
    <property type="entry name" value="SirA-like"/>
    <property type="match status" value="1"/>
</dbReference>
<comment type="caution">
    <text evidence="2">The sequence shown here is derived from an EMBL/GenBank/DDBJ whole genome shotgun (WGS) entry which is preliminary data.</text>
</comment>
<gene>
    <name evidence="2" type="ORF">JCM19240_6437</name>
</gene>
<accession>A0A090SZ28</accession>
<keyword evidence="3" id="KW-1185">Reference proteome</keyword>
<organism evidence="2 3">
    <name type="scientific">Vibrio maritimus</name>
    <dbReference type="NCBI Taxonomy" id="990268"/>
    <lineage>
        <taxon>Bacteria</taxon>
        <taxon>Pseudomonadati</taxon>
        <taxon>Pseudomonadota</taxon>
        <taxon>Gammaproteobacteria</taxon>
        <taxon>Vibrionales</taxon>
        <taxon>Vibrionaceae</taxon>
        <taxon>Vibrio</taxon>
    </lineage>
</organism>
<reference evidence="2 3" key="1">
    <citation type="submission" date="2014-09" db="EMBL/GenBank/DDBJ databases">
        <title>Vibrio maritimus JCM 19240. (C210) whole genome shotgun sequence.</title>
        <authorList>
            <person name="Sawabe T."/>
            <person name="Meirelles P."/>
            <person name="Nakanishi M."/>
            <person name="Sayaka M."/>
            <person name="Hattori M."/>
            <person name="Ohkuma M."/>
        </authorList>
    </citation>
    <scope>NUCLEOTIDE SEQUENCE [LARGE SCALE GENOMIC DNA]</scope>
    <source>
        <strain evidence="2 3">JCM 19240</strain>
    </source>
</reference>
<dbReference type="InterPro" id="IPR036868">
    <property type="entry name" value="TusA-like_sf"/>
</dbReference>
<name>A0A090SZ28_9VIBR</name>
<feature type="domain" description="UPF0033" evidence="1">
    <location>
        <begin position="11"/>
        <end position="76"/>
    </location>
</feature>
<protein>
    <recommendedName>
        <fullName evidence="1">UPF0033 domain-containing protein</fullName>
    </recommendedName>
</protein>
<dbReference type="OrthoDB" id="6215889at2"/>
<dbReference type="InterPro" id="IPR001455">
    <property type="entry name" value="TusA-like"/>
</dbReference>
<reference evidence="2 3" key="2">
    <citation type="submission" date="2014-09" db="EMBL/GenBank/DDBJ databases">
        <authorList>
            <consortium name="NBRP consortium"/>
            <person name="Sawabe T."/>
            <person name="Meirelles P."/>
            <person name="Nakanishi M."/>
            <person name="Sayaka M."/>
            <person name="Hattori M."/>
            <person name="Ohkuma M."/>
        </authorList>
    </citation>
    <scope>NUCLEOTIDE SEQUENCE [LARGE SCALE GENOMIC DNA]</scope>
    <source>
        <strain evidence="2 3">JCM 19240</strain>
    </source>
</reference>
<dbReference type="Proteomes" id="UP000029224">
    <property type="component" value="Unassembled WGS sequence"/>
</dbReference>
<evidence type="ECO:0000313" key="2">
    <source>
        <dbReference type="EMBL" id="GAL33005.1"/>
    </source>
</evidence>
<dbReference type="Gene3D" id="3.30.110.40">
    <property type="entry name" value="TusA-like domain"/>
    <property type="match status" value="1"/>
</dbReference>
<evidence type="ECO:0000259" key="1">
    <source>
        <dbReference type="Pfam" id="PF01206"/>
    </source>
</evidence>
<evidence type="ECO:0000313" key="3">
    <source>
        <dbReference type="Proteomes" id="UP000029224"/>
    </source>
</evidence>
<sequence>MMSENKLMTHIELDLEQERCPMSLLLVKRAYKALGSNQTLTVRIIDSQSVRDCRSYLIKHKADVQCQQQGEVTVMTIVNKKDSEC</sequence>
<proteinExistence type="predicted"/>
<dbReference type="AlphaFoldDB" id="A0A090SZ28"/>
<dbReference type="Pfam" id="PF01206">
    <property type="entry name" value="TusA"/>
    <property type="match status" value="1"/>
</dbReference>